<dbReference type="Gene3D" id="3.40.50.300">
    <property type="entry name" value="P-loop containing nucleotide triphosphate hydrolases"/>
    <property type="match status" value="2"/>
</dbReference>
<keyword evidence="3" id="KW-0479">Metal-binding</keyword>
<dbReference type="GeneTree" id="ENSGT00940000155154"/>
<reference evidence="8" key="1">
    <citation type="submission" date="2025-08" db="UniProtKB">
        <authorList>
            <consortium name="Ensembl"/>
        </authorList>
    </citation>
    <scope>IDENTIFICATION</scope>
</reference>
<evidence type="ECO:0000256" key="1">
    <source>
        <dbReference type="ARBA" id="ARBA00004496"/>
    </source>
</evidence>
<dbReference type="CDD" id="cd18808">
    <property type="entry name" value="SF1_C_Upf1"/>
    <property type="match status" value="1"/>
</dbReference>
<dbReference type="InterPro" id="IPR027417">
    <property type="entry name" value="P-loop_NTPase"/>
</dbReference>
<evidence type="ECO:0000256" key="3">
    <source>
        <dbReference type="ARBA" id="ARBA00022723"/>
    </source>
</evidence>
<keyword evidence="6" id="KW-0391">Immunity</keyword>
<dbReference type="Pfam" id="PF20173">
    <property type="entry name" value="ZnF_RZ-type"/>
    <property type="match status" value="1"/>
</dbReference>
<dbReference type="Proteomes" id="UP000694392">
    <property type="component" value="Unplaced"/>
</dbReference>
<dbReference type="PROSITE" id="PS51981">
    <property type="entry name" value="ZF_RZ"/>
    <property type="match status" value="1"/>
</dbReference>
<proteinExistence type="predicted"/>
<dbReference type="InterPro" id="IPR041679">
    <property type="entry name" value="DNA2/NAM7-like_C"/>
</dbReference>
<dbReference type="GO" id="GO:0008270">
    <property type="term" value="F:zinc ion binding"/>
    <property type="evidence" value="ECO:0007669"/>
    <property type="project" value="UniProtKB-KW"/>
</dbReference>
<feature type="domain" description="RZ-type" evidence="7">
    <location>
        <begin position="940"/>
        <end position="1012"/>
    </location>
</feature>
<comment type="subcellular location">
    <subcellularLocation>
        <location evidence="1">Cytoplasm</location>
    </subcellularLocation>
</comment>
<accession>A0A8D0HDW3</accession>
<evidence type="ECO:0000313" key="8">
    <source>
        <dbReference type="Ensembl" id="ENSSPUP00000020520.1"/>
    </source>
</evidence>
<evidence type="ECO:0000313" key="9">
    <source>
        <dbReference type="Proteomes" id="UP000694392"/>
    </source>
</evidence>
<dbReference type="GO" id="GO:0031048">
    <property type="term" value="P:regulatory ncRNA-mediated heterochromatin formation"/>
    <property type="evidence" value="ECO:0007669"/>
    <property type="project" value="TreeGrafter"/>
</dbReference>
<dbReference type="InterPro" id="IPR045055">
    <property type="entry name" value="DNA2/NAM7-like"/>
</dbReference>
<evidence type="ECO:0000256" key="6">
    <source>
        <dbReference type="ARBA" id="ARBA00022859"/>
    </source>
</evidence>
<keyword evidence="5" id="KW-0862">Zinc</keyword>
<dbReference type="GO" id="GO:0002376">
    <property type="term" value="P:immune system process"/>
    <property type="evidence" value="ECO:0007669"/>
    <property type="project" value="UniProtKB-KW"/>
</dbReference>
<evidence type="ECO:0000256" key="2">
    <source>
        <dbReference type="ARBA" id="ARBA00022490"/>
    </source>
</evidence>
<dbReference type="Pfam" id="PF13086">
    <property type="entry name" value="AAA_11"/>
    <property type="match status" value="1"/>
</dbReference>
<dbReference type="GO" id="GO:0031380">
    <property type="term" value="C:nuclear RNA-directed RNA polymerase complex"/>
    <property type="evidence" value="ECO:0007669"/>
    <property type="project" value="TreeGrafter"/>
</dbReference>
<dbReference type="PANTHER" id="PTHR10887">
    <property type="entry name" value="DNA2/NAM7 HELICASE FAMILY"/>
    <property type="match status" value="1"/>
</dbReference>
<dbReference type="InterPro" id="IPR046439">
    <property type="entry name" value="ZF_RZ_dom"/>
</dbReference>
<dbReference type="FunFam" id="3.40.50.300:FF:000742">
    <property type="entry name" value="NFX1-type zinc finger-containing protein 1"/>
    <property type="match status" value="1"/>
</dbReference>
<dbReference type="AlphaFoldDB" id="A0A8D0HDW3"/>
<dbReference type="Ensembl" id="ENSSPUT00000021860.1">
    <property type="protein sequence ID" value="ENSSPUP00000020520.1"/>
    <property type="gene ID" value="ENSSPUG00000015739.1"/>
</dbReference>
<evidence type="ECO:0000256" key="4">
    <source>
        <dbReference type="ARBA" id="ARBA00022771"/>
    </source>
</evidence>
<dbReference type="Pfam" id="PF13087">
    <property type="entry name" value="AAA_12"/>
    <property type="match status" value="1"/>
</dbReference>
<organism evidence="8 9">
    <name type="scientific">Sphenodon punctatus</name>
    <name type="common">Tuatara</name>
    <name type="synonym">Hatteria punctata</name>
    <dbReference type="NCBI Taxonomy" id="8508"/>
    <lineage>
        <taxon>Eukaryota</taxon>
        <taxon>Metazoa</taxon>
        <taxon>Chordata</taxon>
        <taxon>Craniata</taxon>
        <taxon>Vertebrata</taxon>
        <taxon>Euteleostomi</taxon>
        <taxon>Lepidosauria</taxon>
        <taxon>Sphenodontia</taxon>
        <taxon>Sphenodontidae</taxon>
        <taxon>Sphenodon</taxon>
    </lineage>
</organism>
<reference evidence="8" key="2">
    <citation type="submission" date="2025-09" db="UniProtKB">
        <authorList>
            <consortium name="Ensembl"/>
        </authorList>
    </citation>
    <scope>IDENTIFICATION</scope>
</reference>
<dbReference type="OMA" id="CGHNIQA"/>
<keyword evidence="4" id="KW-0863">Zinc-finger</keyword>
<name>A0A8D0HDW3_SPHPU</name>
<dbReference type="InterPro" id="IPR041677">
    <property type="entry name" value="DNA2/NAM7_AAA_11"/>
</dbReference>
<protein>
    <recommendedName>
        <fullName evidence="7">RZ-type domain-containing protein</fullName>
    </recommendedName>
</protein>
<keyword evidence="2" id="KW-0963">Cytoplasm</keyword>
<evidence type="ECO:0000259" key="7">
    <source>
        <dbReference type="PROSITE" id="PS51981"/>
    </source>
</evidence>
<dbReference type="SUPFAM" id="SSF52540">
    <property type="entry name" value="P-loop containing nucleoside triphosphate hydrolases"/>
    <property type="match status" value="1"/>
</dbReference>
<evidence type="ECO:0000256" key="5">
    <source>
        <dbReference type="ARBA" id="ARBA00022833"/>
    </source>
</evidence>
<sequence>RGRFRHLSPLICATIRLTTRGGGSDSPLNERESHSLTEMLTPAKCKGDPFHVHSSAKKALFSFCAAGELLWGRPGALWWESHIRSAPDAVSFPLATVPPSLPPGAAKYRQILQKVGPRIVIVEEAAEVLEAHTITTLSSACHHLILIGDHQQLRPSATVYELAKNFNLEVSLFERLVKVGLPFVRLNYQHRMRPEIAQLLTPHIYQELENHPSVLKYENIKGVLSNLFFVEHDFPEQEIHEGKSHQNPHEAQFVVELCKYFLCQDYLPSQITILTTYTGQLFCLRKLMPAKTFAGVKVHVVDKYQGEENDLILLSLVRSNREERAGFLQISNRICVALSRAKKGLYCIGNMAMLGKVPLWSRIIHTLREKGHIGSSLTLCFQNHPDTKTPVSNAADFGRVPEGGCSRPCEFRLSCGNVCTRACHPYDLEHKEFQCMKTCQKVLCGDGHRCPQLCFEPCGECMVKVSKTIPKCCHQQMVPCSVPEREFCCQEPCQQSLKCGHRCGLTCGQECLGRCPVPVTVTLRCGHSQEVKCCVVADLEFGRPVACKTKCPEMLECGHPCAGSCHACFEGRFHEQCKSPCKRFLICSHQCQQPCTAECPPCQQACQNRCVHSHCKKKCGELCTPCIEPCEWRCQHYQCTKLCSEPCDRPRCDVPCPKRLPCGHPCIGVCGEPCPRKCRVCHHDAVTQIFFGFEDEPDAHFVQLEDCGHVFEIQGFDRYMDEDESAIKLKVCPSCQTPIRKNLRYGTIVKRRLEEIERVKERIQGPGGEIVASRLRLQTLLLGKGVLQKNLPLKYLLLREKLAQPDLSTRSLGLIENLLGFYTRLAELTSSLAQVELGEREGLRKRLADVEGWLDRRRISLSTQELRELQSEFQRLTYLLALLARCRMAAGKIDAASAGEIGAMRQVLEGTGKFTPDDERLVKVKMEALKAALPESGLGISEEERVQIVEAMGFPRGHWFKCRNGHVYAISDCGGAMERSRCPECQGIIGGENHALDRSNELAPEMDGATHAAWSEIANNMLNFAELHRFH</sequence>
<dbReference type="GO" id="GO:0005737">
    <property type="term" value="C:cytoplasm"/>
    <property type="evidence" value="ECO:0007669"/>
    <property type="project" value="UniProtKB-SubCell"/>
</dbReference>
<dbReference type="PANTHER" id="PTHR10887:SF341">
    <property type="entry name" value="NFX1-TYPE ZINC FINGER-CONTAINING PROTEIN 1"/>
    <property type="match status" value="1"/>
</dbReference>
<dbReference type="GO" id="GO:0004386">
    <property type="term" value="F:helicase activity"/>
    <property type="evidence" value="ECO:0007669"/>
    <property type="project" value="InterPro"/>
</dbReference>
<keyword evidence="9" id="KW-1185">Reference proteome</keyword>
<dbReference type="InterPro" id="IPR047187">
    <property type="entry name" value="SF1_C_Upf1"/>
</dbReference>